<dbReference type="CDD" id="cd06257">
    <property type="entry name" value="DnaJ"/>
    <property type="match status" value="1"/>
</dbReference>
<dbReference type="PANTHER" id="PTHR45188:SF2">
    <property type="entry name" value="DNAJ HOMOLOG SUBFAMILY C MEMBER 7"/>
    <property type="match status" value="1"/>
</dbReference>
<dbReference type="SMART" id="SM00271">
    <property type="entry name" value="DnaJ"/>
    <property type="match status" value="1"/>
</dbReference>
<dbReference type="InterPro" id="IPR011990">
    <property type="entry name" value="TPR-like_helical_dom_sf"/>
</dbReference>
<protein>
    <recommendedName>
        <fullName evidence="4">J domain-containing protein</fullName>
    </recommendedName>
</protein>
<dbReference type="Proteomes" id="UP000007797">
    <property type="component" value="Unassembled WGS sequence"/>
</dbReference>
<dbReference type="Gene3D" id="1.10.287.110">
    <property type="entry name" value="DnaJ domain"/>
    <property type="match status" value="1"/>
</dbReference>
<evidence type="ECO:0000256" key="1">
    <source>
        <dbReference type="ARBA" id="ARBA00022737"/>
    </source>
</evidence>
<dbReference type="Pfam" id="PF00226">
    <property type="entry name" value="DnaJ"/>
    <property type="match status" value="1"/>
</dbReference>
<dbReference type="SUPFAM" id="SSF46565">
    <property type="entry name" value="Chaperone J-domain"/>
    <property type="match status" value="1"/>
</dbReference>
<evidence type="ECO:0000259" key="4">
    <source>
        <dbReference type="PROSITE" id="PS50076"/>
    </source>
</evidence>
<feature type="region of interest" description="Disordered" evidence="3">
    <location>
        <begin position="162"/>
        <end position="225"/>
    </location>
</feature>
<dbReference type="SUPFAM" id="SSF48452">
    <property type="entry name" value="TPR-like"/>
    <property type="match status" value="1"/>
</dbReference>
<keyword evidence="2" id="KW-0802">TPR repeat</keyword>
<keyword evidence="6" id="KW-1185">Reference proteome</keyword>
<evidence type="ECO:0000313" key="5">
    <source>
        <dbReference type="EMBL" id="EGG16941.1"/>
    </source>
</evidence>
<dbReference type="OrthoDB" id="10250354at2759"/>
<dbReference type="KEGG" id="dfa:DFA_07922"/>
<name>F4Q427_CACFS</name>
<dbReference type="PROSITE" id="PS50076">
    <property type="entry name" value="DNAJ_2"/>
    <property type="match status" value="1"/>
</dbReference>
<dbReference type="InterPro" id="IPR001623">
    <property type="entry name" value="DnaJ_domain"/>
</dbReference>
<reference evidence="6" key="1">
    <citation type="journal article" date="2011" name="Genome Res.">
        <title>Phylogeny-wide analysis of social amoeba genomes highlights ancient origins for complex intercellular communication.</title>
        <authorList>
            <person name="Heidel A.J."/>
            <person name="Lawal H.M."/>
            <person name="Felder M."/>
            <person name="Schilde C."/>
            <person name="Helps N.R."/>
            <person name="Tunggal B."/>
            <person name="Rivero F."/>
            <person name="John U."/>
            <person name="Schleicher M."/>
            <person name="Eichinger L."/>
            <person name="Platzer M."/>
            <person name="Noegel A.A."/>
            <person name="Schaap P."/>
            <person name="Gloeckner G."/>
        </authorList>
    </citation>
    <scope>NUCLEOTIDE SEQUENCE [LARGE SCALE GENOMIC DNA]</scope>
    <source>
        <strain evidence="6">SH3</strain>
    </source>
</reference>
<organism evidence="5 6">
    <name type="scientific">Cavenderia fasciculata</name>
    <name type="common">Slime mold</name>
    <name type="synonym">Dictyostelium fasciculatum</name>
    <dbReference type="NCBI Taxonomy" id="261658"/>
    <lineage>
        <taxon>Eukaryota</taxon>
        <taxon>Amoebozoa</taxon>
        <taxon>Evosea</taxon>
        <taxon>Eumycetozoa</taxon>
        <taxon>Dictyostelia</taxon>
        <taxon>Acytosteliales</taxon>
        <taxon>Cavenderiaceae</taxon>
        <taxon>Cavenderia</taxon>
    </lineage>
</organism>
<gene>
    <name evidence="5" type="ORF">DFA_07922</name>
</gene>
<feature type="compositionally biased region" description="Basic and acidic residues" evidence="3">
    <location>
        <begin position="166"/>
        <end position="176"/>
    </location>
</feature>
<dbReference type="RefSeq" id="XP_004355415.1">
    <property type="nucleotide sequence ID" value="XM_004355363.1"/>
</dbReference>
<dbReference type="AlphaFoldDB" id="F4Q427"/>
<evidence type="ECO:0000256" key="2">
    <source>
        <dbReference type="ARBA" id="ARBA00022803"/>
    </source>
</evidence>
<feature type="compositionally biased region" description="Gly residues" evidence="3">
    <location>
        <begin position="187"/>
        <end position="206"/>
    </location>
</feature>
<proteinExistence type="predicted"/>
<dbReference type="InterPro" id="IPR036869">
    <property type="entry name" value="J_dom_sf"/>
</dbReference>
<sequence length="225" mass="25651">MIITTFFKNTGTSSLDLKLNNNINIFELYILESTPDNKQSRLWRCECSFNVKDYRRVIDDTTTVLKADEYDRALADFQKAHEKSPNDHNIMDGVRRAQQKQKQAKRKDYYKLLGVDKSASPQEIKKAFKKLALVHHPDKGDQSEESKKKYVEMTEAYETLIDQEESDRYDRGEDVNYPKAGRQQQQGFGGGFPFGGGFGFGGGGGGGHHHQQQQHFTFNFGGFGH</sequence>
<evidence type="ECO:0000256" key="3">
    <source>
        <dbReference type="SAM" id="MobiDB-lite"/>
    </source>
</evidence>
<dbReference type="EMBL" id="GL883021">
    <property type="protein sequence ID" value="EGG16941.1"/>
    <property type="molecule type" value="Genomic_DNA"/>
</dbReference>
<dbReference type="STRING" id="1054147.F4Q427"/>
<dbReference type="PRINTS" id="PR00625">
    <property type="entry name" value="JDOMAIN"/>
</dbReference>
<dbReference type="GeneID" id="14869498"/>
<feature type="compositionally biased region" description="Low complexity" evidence="3">
    <location>
        <begin position="213"/>
        <end position="225"/>
    </location>
</feature>
<accession>F4Q427</accession>
<dbReference type="Gene3D" id="1.25.40.10">
    <property type="entry name" value="Tetratricopeptide repeat domain"/>
    <property type="match status" value="1"/>
</dbReference>
<feature type="domain" description="J" evidence="4">
    <location>
        <begin position="108"/>
        <end position="173"/>
    </location>
</feature>
<evidence type="ECO:0000313" key="6">
    <source>
        <dbReference type="Proteomes" id="UP000007797"/>
    </source>
</evidence>
<dbReference type="PANTHER" id="PTHR45188">
    <property type="entry name" value="DNAJ PROTEIN P58IPK HOMOLOG"/>
    <property type="match status" value="1"/>
</dbReference>
<keyword evidence="1" id="KW-0677">Repeat</keyword>